<evidence type="ECO:0000313" key="1">
    <source>
        <dbReference type="EMBL" id="MFC4698963.1"/>
    </source>
</evidence>
<comment type="caution">
    <text evidence="1">The sequence shown here is derived from an EMBL/GenBank/DDBJ whole genome shotgun (WGS) entry which is preliminary data.</text>
</comment>
<proteinExistence type="predicted"/>
<dbReference type="EMBL" id="JBHSGU010000002">
    <property type="protein sequence ID" value="MFC4698963.1"/>
    <property type="molecule type" value="Genomic_DNA"/>
</dbReference>
<evidence type="ECO:0000313" key="2">
    <source>
        <dbReference type="Proteomes" id="UP001595897"/>
    </source>
</evidence>
<sequence length="114" mass="13247">MSTRNTADLIQEYLHLTRDAMPALAKQRNAEQGREGNAQWPVQHDHCFQRIVLDNICGGAWYDYIKAPAYQHLSPTQADAAVRLCHQIIGGEADLKQLNERSFKWRQKQYRFSF</sequence>
<reference evidence="2" key="1">
    <citation type="journal article" date="2019" name="Int. J. Syst. Evol. Microbiol.">
        <title>The Global Catalogue of Microorganisms (GCM) 10K type strain sequencing project: providing services to taxonomists for standard genome sequencing and annotation.</title>
        <authorList>
            <consortium name="The Broad Institute Genomics Platform"/>
            <consortium name="The Broad Institute Genome Sequencing Center for Infectious Disease"/>
            <person name="Wu L."/>
            <person name="Ma J."/>
        </authorList>
    </citation>
    <scope>NUCLEOTIDE SEQUENCE [LARGE SCALE GENOMIC DNA]</scope>
    <source>
        <strain evidence="2">KACC 12507</strain>
    </source>
</reference>
<accession>A0ABV9LTH7</accession>
<name>A0ABV9LTH7_9ALTE</name>
<keyword evidence="2" id="KW-1185">Reference proteome</keyword>
<dbReference type="RefSeq" id="WP_382405657.1">
    <property type="nucleotide sequence ID" value="NZ_JBHSGU010000002.1"/>
</dbReference>
<protein>
    <recommendedName>
        <fullName evidence="3">GCN5-related N-acetyltransferase</fullName>
    </recommendedName>
</protein>
<gene>
    <name evidence="1" type="ORF">ACFO4O_02155</name>
</gene>
<evidence type="ECO:0008006" key="3">
    <source>
        <dbReference type="Google" id="ProtNLM"/>
    </source>
</evidence>
<organism evidence="1 2">
    <name type="scientific">Glaciecola siphonariae</name>
    <dbReference type="NCBI Taxonomy" id="521012"/>
    <lineage>
        <taxon>Bacteria</taxon>
        <taxon>Pseudomonadati</taxon>
        <taxon>Pseudomonadota</taxon>
        <taxon>Gammaproteobacteria</taxon>
        <taxon>Alteromonadales</taxon>
        <taxon>Alteromonadaceae</taxon>
        <taxon>Glaciecola</taxon>
    </lineage>
</organism>
<dbReference type="Proteomes" id="UP001595897">
    <property type="component" value="Unassembled WGS sequence"/>
</dbReference>